<sequence>MRKYLSLHHTGLLTDLSARNMPPAGDFEPTSLVVNLARLIYALMKLIAASGTLAFAFTRLLFSLLAIIIATIELADTLQGPVATPLEAPAVTPQRSSTPRTIVASHPPANHQFADDDSCGV</sequence>
<reference evidence="1" key="1">
    <citation type="submission" date="2022-07" db="EMBL/GenBank/DDBJ databases">
        <title>Genome Sequence of Phlebia brevispora.</title>
        <authorList>
            <person name="Buettner E."/>
        </authorList>
    </citation>
    <scope>NUCLEOTIDE SEQUENCE</scope>
    <source>
        <strain evidence="1">MPL23</strain>
    </source>
</reference>
<dbReference type="Proteomes" id="UP001148662">
    <property type="component" value="Unassembled WGS sequence"/>
</dbReference>
<organism evidence="1 2">
    <name type="scientific">Phlebia brevispora</name>
    <dbReference type="NCBI Taxonomy" id="194682"/>
    <lineage>
        <taxon>Eukaryota</taxon>
        <taxon>Fungi</taxon>
        <taxon>Dikarya</taxon>
        <taxon>Basidiomycota</taxon>
        <taxon>Agaricomycotina</taxon>
        <taxon>Agaricomycetes</taxon>
        <taxon>Polyporales</taxon>
        <taxon>Meruliaceae</taxon>
        <taxon>Phlebia</taxon>
    </lineage>
</organism>
<comment type="caution">
    <text evidence="1">The sequence shown here is derived from an EMBL/GenBank/DDBJ whole genome shotgun (WGS) entry which is preliminary data.</text>
</comment>
<proteinExistence type="predicted"/>
<evidence type="ECO:0000313" key="2">
    <source>
        <dbReference type="Proteomes" id="UP001148662"/>
    </source>
</evidence>
<name>A0ACC1RSQ3_9APHY</name>
<protein>
    <submittedName>
        <fullName evidence="1">Uncharacterized protein</fullName>
    </submittedName>
</protein>
<accession>A0ACC1RSQ3</accession>
<keyword evidence="2" id="KW-1185">Reference proteome</keyword>
<evidence type="ECO:0000313" key="1">
    <source>
        <dbReference type="EMBL" id="KAJ3523820.1"/>
    </source>
</evidence>
<gene>
    <name evidence="1" type="ORF">NM688_g8661</name>
</gene>
<dbReference type="EMBL" id="JANHOG010002400">
    <property type="protein sequence ID" value="KAJ3523820.1"/>
    <property type="molecule type" value="Genomic_DNA"/>
</dbReference>